<dbReference type="EMBL" id="JALPQF010000003">
    <property type="protein sequence ID" value="MCK8479790.1"/>
    <property type="molecule type" value="Genomic_DNA"/>
</dbReference>
<comment type="caution">
    <text evidence="2">The sequence shown here is derived from an EMBL/GenBank/DDBJ whole genome shotgun (WGS) entry which is preliminary data.</text>
</comment>
<dbReference type="RefSeq" id="WP_248412041.1">
    <property type="nucleotide sequence ID" value="NZ_JALPQF010000003.1"/>
</dbReference>
<gene>
    <name evidence="2" type="ORF">MUY34_04110</name>
</gene>
<feature type="signal peptide" evidence="1">
    <location>
        <begin position="1"/>
        <end position="21"/>
    </location>
</feature>
<keyword evidence="1" id="KW-0732">Signal</keyword>
<accession>A0ABT0H5Z9</accession>
<sequence>MKKVILFLSALFVFFVAKVQAQGCGIPEPLDKSEAIGIWKGTYLENGISREVKIKILEDEESLKTEIAIGSANFKTAKTVLCPSQDLHLITTENGNRIEFRGIPKNGKLSGRVFYLNDNNNSVAHSYTLKKSTL</sequence>
<organism evidence="2 3">
    <name type="scientific">Psychroserpens algicola</name>
    <dbReference type="NCBI Taxonomy" id="1719034"/>
    <lineage>
        <taxon>Bacteria</taxon>
        <taxon>Pseudomonadati</taxon>
        <taxon>Bacteroidota</taxon>
        <taxon>Flavobacteriia</taxon>
        <taxon>Flavobacteriales</taxon>
        <taxon>Flavobacteriaceae</taxon>
        <taxon>Psychroserpens</taxon>
    </lineage>
</organism>
<reference evidence="2" key="1">
    <citation type="submission" date="2022-04" db="EMBL/GenBank/DDBJ databases">
        <authorList>
            <person name="Ren T."/>
        </authorList>
    </citation>
    <scope>NUCLEOTIDE SEQUENCE</scope>
    <source>
        <strain evidence="2">F63249</strain>
    </source>
</reference>
<keyword evidence="3" id="KW-1185">Reference proteome</keyword>
<feature type="chain" id="PRO_5045995590" description="TIGR03067 domain-containing protein" evidence="1">
    <location>
        <begin position="22"/>
        <end position="134"/>
    </location>
</feature>
<name>A0ABT0H5Z9_9FLAO</name>
<evidence type="ECO:0000313" key="3">
    <source>
        <dbReference type="Proteomes" id="UP001203687"/>
    </source>
</evidence>
<protein>
    <recommendedName>
        <fullName evidence="4">TIGR03067 domain-containing protein</fullName>
    </recommendedName>
</protein>
<dbReference type="Proteomes" id="UP001203687">
    <property type="component" value="Unassembled WGS sequence"/>
</dbReference>
<evidence type="ECO:0000256" key="1">
    <source>
        <dbReference type="SAM" id="SignalP"/>
    </source>
</evidence>
<proteinExistence type="predicted"/>
<evidence type="ECO:0008006" key="4">
    <source>
        <dbReference type="Google" id="ProtNLM"/>
    </source>
</evidence>
<evidence type="ECO:0000313" key="2">
    <source>
        <dbReference type="EMBL" id="MCK8479790.1"/>
    </source>
</evidence>